<keyword evidence="1" id="KW-0560">Oxidoreductase</keyword>
<sequence>MLPSEIVNFIGEKMQTFYAFGVTEGRVEDKTPDGRRRASLGTSRSTEEKLKPKSRRASNTYTLTKSLAEYIVAKEKDLPVCILRPSIGKFDTIAHKTHLQTYSMCKRASLPPESRLSLPPIDTSNRGGVTSALSTSWIRAHPQENSDSRIHQGVEVLKITNRCAPNLFMCHTVTHLSDFLGIAGDHERGLMMMTFRGAFRTLHSRGQCIVDLIPVDMVVNNCILAAWRTGTGRHLLTHSFQLFLNRANHCPVCYFGIYQSSAVGRLMQTQHQVGHIDPGCGTEHFLRQIPFVNTIWETICQVVPAYVYDLMGSSEESYCCFLDKRASGELVNTLVNRNSGMCSHPDYTNSPGSATISPTFMS</sequence>
<feature type="region of interest" description="Disordered" evidence="2">
    <location>
        <begin position="28"/>
        <end position="57"/>
    </location>
</feature>
<evidence type="ECO:0000259" key="3">
    <source>
        <dbReference type="Pfam" id="PF07993"/>
    </source>
</evidence>
<name>A0A4C2AB61_EUMVA</name>
<dbReference type="GO" id="GO:0080019">
    <property type="term" value="F:alcohol-forming very long-chain fatty acyl-CoA reductase activity"/>
    <property type="evidence" value="ECO:0007669"/>
    <property type="project" value="InterPro"/>
</dbReference>
<dbReference type="Proteomes" id="UP000299102">
    <property type="component" value="Unassembled WGS sequence"/>
</dbReference>
<comment type="function">
    <text evidence="1">Catalyzes the reduction of fatty acyl-CoA to fatty alcohols.</text>
</comment>
<dbReference type="EC" id="1.2.1.84" evidence="1"/>
<dbReference type="PANTHER" id="PTHR11011:SF45">
    <property type="entry name" value="FATTY ACYL-COA REDUCTASE CG8306-RELATED"/>
    <property type="match status" value="1"/>
</dbReference>
<reference evidence="4 5" key="1">
    <citation type="journal article" date="2019" name="Commun. Biol.">
        <title>The bagworm genome reveals a unique fibroin gene that provides high tensile strength.</title>
        <authorList>
            <person name="Kono N."/>
            <person name="Nakamura H."/>
            <person name="Ohtoshi R."/>
            <person name="Tomita M."/>
            <person name="Numata K."/>
            <person name="Arakawa K."/>
        </authorList>
    </citation>
    <scope>NUCLEOTIDE SEQUENCE [LARGE SCALE GENOMIC DNA]</scope>
</reference>
<keyword evidence="1" id="KW-0444">Lipid biosynthesis</keyword>
<dbReference type="Pfam" id="PF07993">
    <property type="entry name" value="NAD_binding_4"/>
    <property type="match status" value="1"/>
</dbReference>
<keyword evidence="5" id="KW-1185">Reference proteome</keyword>
<feature type="domain" description="Thioester reductase (TE)" evidence="3">
    <location>
        <begin position="36"/>
        <end position="87"/>
    </location>
</feature>
<dbReference type="InterPro" id="IPR026055">
    <property type="entry name" value="FAR"/>
</dbReference>
<evidence type="ECO:0000313" key="4">
    <source>
        <dbReference type="EMBL" id="GBP96235.1"/>
    </source>
</evidence>
<comment type="similarity">
    <text evidence="1">Belongs to the fatty acyl-CoA reductase family.</text>
</comment>
<dbReference type="PANTHER" id="PTHR11011">
    <property type="entry name" value="MALE STERILITY PROTEIN 2-RELATED"/>
    <property type="match status" value="1"/>
</dbReference>
<comment type="catalytic activity">
    <reaction evidence="1">
        <text>a long-chain fatty acyl-CoA + 2 NADPH + 2 H(+) = a long-chain primary fatty alcohol + 2 NADP(+) + CoA</text>
        <dbReference type="Rhea" id="RHEA:52716"/>
        <dbReference type="ChEBI" id="CHEBI:15378"/>
        <dbReference type="ChEBI" id="CHEBI:57287"/>
        <dbReference type="ChEBI" id="CHEBI:57783"/>
        <dbReference type="ChEBI" id="CHEBI:58349"/>
        <dbReference type="ChEBI" id="CHEBI:77396"/>
        <dbReference type="ChEBI" id="CHEBI:83139"/>
        <dbReference type="EC" id="1.2.1.84"/>
    </reaction>
</comment>
<evidence type="ECO:0000256" key="2">
    <source>
        <dbReference type="SAM" id="MobiDB-lite"/>
    </source>
</evidence>
<dbReference type="AlphaFoldDB" id="A0A4C2AB61"/>
<gene>
    <name evidence="4" type="ORF">EVAR_97060_1</name>
</gene>
<dbReference type="EMBL" id="BGZK01002757">
    <property type="protein sequence ID" value="GBP96235.1"/>
    <property type="molecule type" value="Genomic_DNA"/>
</dbReference>
<proteinExistence type="inferred from homology"/>
<evidence type="ECO:0000313" key="5">
    <source>
        <dbReference type="Proteomes" id="UP000299102"/>
    </source>
</evidence>
<accession>A0A4C2AB61</accession>
<keyword evidence="1" id="KW-0443">Lipid metabolism</keyword>
<dbReference type="GO" id="GO:0035336">
    <property type="term" value="P:long-chain fatty-acyl-CoA metabolic process"/>
    <property type="evidence" value="ECO:0007669"/>
    <property type="project" value="TreeGrafter"/>
</dbReference>
<comment type="caution">
    <text evidence="4">The sequence shown here is derived from an EMBL/GenBank/DDBJ whole genome shotgun (WGS) entry which is preliminary data.</text>
</comment>
<dbReference type="GO" id="GO:0005777">
    <property type="term" value="C:peroxisome"/>
    <property type="evidence" value="ECO:0007669"/>
    <property type="project" value="TreeGrafter"/>
</dbReference>
<keyword evidence="1" id="KW-0521">NADP</keyword>
<evidence type="ECO:0000256" key="1">
    <source>
        <dbReference type="RuleBase" id="RU363097"/>
    </source>
</evidence>
<dbReference type="InterPro" id="IPR013120">
    <property type="entry name" value="FAR_NAD-bd"/>
</dbReference>
<organism evidence="4 5">
    <name type="scientific">Eumeta variegata</name>
    <name type="common">Bagworm moth</name>
    <name type="synonym">Eumeta japonica</name>
    <dbReference type="NCBI Taxonomy" id="151549"/>
    <lineage>
        <taxon>Eukaryota</taxon>
        <taxon>Metazoa</taxon>
        <taxon>Ecdysozoa</taxon>
        <taxon>Arthropoda</taxon>
        <taxon>Hexapoda</taxon>
        <taxon>Insecta</taxon>
        <taxon>Pterygota</taxon>
        <taxon>Neoptera</taxon>
        <taxon>Endopterygota</taxon>
        <taxon>Lepidoptera</taxon>
        <taxon>Glossata</taxon>
        <taxon>Ditrysia</taxon>
        <taxon>Tineoidea</taxon>
        <taxon>Psychidae</taxon>
        <taxon>Oiketicinae</taxon>
        <taxon>Eumeta</taxon>
    </lineage>
</organism>
<protein>
    <recommendedName>
        <fullName evidence="1">Fatty acyl-CoA reductase</fullName>
        <ecNumber evidence="1">1.2.1.84</ecNumber>
    </recommendedName>
</protein>
<dbReference type="GO" id="GO:0102965">
    <property type="term" value="F:alcohol-forming long-chain fatty acyl-CoA reductase activity"/>
    <property type="evidence" value="ECO:0007669"/>
    <property type="project" value="UniProtKB-EC"/>
</dbReference>